<dbReference type="InterPro" id="IPR036390">
    <property type="entry name" value="WH_DNA-bd_sf"/>
</dbReference>
<dbReference type="GO" id="GO:0005829">
    <property type="term" value="C:cytosol"/>
    <property type="evidence" value="ECO:0007669"/>
    <property type="project" value="TreeGrafter"/>
</dbReference>
<reference evidence="4 5" key="1">
    <citation type="submission" date="2018-03" db="EMBL/GenBank/DDBJ databases">
        <title>Alkalicoccus saliphilus sp. nov., isolated from a mineral pool.</title>
        <authorList>
            <person name="Zhao B."/>
        </authorList>
    </citation>
    <scope>NUCLEOTIDE SEQUENCE [LARGE SCALE GENOMIC DNA]</scope>
    <source>
        <strain evidence="4 5">6AG</strain>
    </source>
</reference>
<dbReference type="InterPro" id="IPR036388">
    <property type="entry name" value="WH-like_DNA-bd_sf"/>
</dbReference>
<accession>A0A2T4U9F3</accession>
<dbReference type="GO" id="GO:0003677">
    <property type="term" value="F:DNA binding"/>
    <property type="evidence" value="ECO:0007669"/>
    <property type="project" value="UniProtKB-KW"/>
</dbReference>
<comment type="caution">
    <text evidence="4">The sequence shown here is derived from an EMBL/GenBank/DDBJ whole genome shotgun (WGS) entry which is preliminary data.</text>
</comment>
<dbReference type="GO" id="GO:0003700">
    <property type="term" value="F:DNA-binding transcription factor activity"/>
    <property type="evidence" value="ECO:0007669"/>
    <property type="project" value="TreeGrafter"/>
</dbReference>
<dbReference type="PANTHER" id="PTHR33221:SF4">
    <property type="entry name" value="HTH-TYPE TRANSCRIPTIONAL REPRESSOR NSRR"/>
    <property type="match status" value="1"/>
</dbReference>
<comment type="cofactor">
    <cofactor evidence="2">
        <name>[2Fe-2S] cluster</name>
        <dbReference type="ChEBI" id="CHEBI:190135"/>
    </cofactor>
</comment>
<dbReference type="RefSeq" id="WP_107583612.1">
    <property type="nucleotide sequence ID" value="NZ_PZJJ01000003.1"/>
</dbReference>
<dbReference type="PANTHER" id="PTHR33221">
    <property type="entry name" value="WINGED HELIX-TURN-HELIX TRANSCRIPTIONAL REGULATOR, RRF2 FAMILY"/>
    <property type="match status" value="1"/>
</dbReference>
<sequence>MHLTQYTDYSLRVLMYLAVKDDKQLFQIKEISDSYGISKTHLMKVVYKLGKLGYIETVRGRNGGMRLLKKPEDINIGAVVRHTEENFHMVECFDREHDTCPITAACRLQHAIGDALQAYFEVLDQYTLADITKNRQALASLL</sequence>
<evidence type="ECO:0000256" key="2">
    <source>
        <dbReference type="ARBA" id="ARBA00034078"/>
    </source>
</evidence>
<proteinExistence type="predicted"/>
<dbReference type="Proteomes" id="UP000240509">
    <property type="component" value="Unassembled WGS sequence"/>
</dbReference>
<dbReference type="SUPFAM" id="SSF46785">
    <property type="entry name" value="Winged helix' DNA-binding domain"/>
    <property type="match status" value="1"/>
</dbReference>
<name>A0A2T4U9F3_9BACI</name>
<organism evidence="4 5">
    <name type="scientific">Alkalicoccus saliphilus</name>
    <dbReference type="NCBI Taxonomy" id="200989"/>
    <lineage>
        <taxon>Bacteria</taxon>
        <taxon>Bacillati</taxon>
        <taxon>Bacillota</taxon>
        <taxon>Bacilli</taxon>
        <taxon>Bacillales</taxon>
        <taxon>Bacillaceae</taxon>
        <taxon>Alkalicoccus</taxon>
    </lineage>
</organism>
<evidence type="ECO:0000313" key="5">
    <source>
        <dbReference type="Proteomes" id="UP000240509"/>
    </source>
</evidence>
<dbReference type="AlphaFoldDB" id="A0A2T4U9F3"/>
<protein>
    <recommendedName>
        <fullName evidence="3">HTH-type transcriptional regulator NsrR</fullName>
    </recommendedName>
</protein>
<evidence type="ECO:0000313" key="4">
    <source>
        <dbReference type="EMBL" id="PTL40023.1"/>
    </source>
</evidence>
<evidence type="ECO:0000256" key="1">
    <source>
        <dbReference type="ARBA" id="ARBA00023125"/>
    </source>
</evidence>
<gene>
    <name evidence="4" type="ORF">C6Y45_03360</name>
</gene>
<dbReference type="EMBL" id="PZJJ01000003">
    <property type="protein sequence ID" value="PTL40023.1"/>
    <property type="molecule type" value="Genomic_DNA"/>
</dbReference>
<evidence type="ECO:0000256" key="3">
    <source>
        <dbReference type="ARBA" id="ARBA00040173"/>
    </source>
</evidence>
<dbReference type="NCBIfam" id="TIGR00738">
    <property type="entry name" value="rrf2_super"/>
    <property type="match status" value="1"/>
</dbReference>
<keyword evidence="1" id="KW-0238">DNA-binding</keyword>
<dbReference type="InterPro" id="IPR000944">
    <property type="entry name" value="Tscrpt_reg_Rrf2"/>
</dbReference>
<dbReference type="OrthoDB" id="9795923at2"/>
<dbReference type="Gene3D" id="1.10.10.10">
    <property type="entry name" value="Winged helix-like DNA-binding domain superfamily/Winged helix DNA-binding domain"/>
    <property type="match status" value="1"/>
</dbReference>
<keyword evidence="5" id="KW-1185">Reference proteome</keyword>
<dbReference type="Pfam" id="PF02082">
    <property type="entry name" value="Rrf2"/>
    <property type="match status" value="1"/>
</dbReference>
<dbReference type="PROSITE" id="PS51197">
    <property type="entry name" value="HTH_RRF2_2"/>
    <property type="match status" value="1"/>
</dbReference>